<feature type="compositionally biased region" description="Low complexity" evidence="1">
    <location>
        <begin position="51"/>
        <end position="72"/>
    </location>
</feature>
<dbReference type="EMBL" id="JAVHJV010000013">
    <property type="protein sequence ID" value="KAK5938340.1"/>
    <property type="molecule type" value="Genomic_DNA"/>
</dbReference>
<dbReference type="RefSeq" id="XP_064726430.1">
    <property type="nucleotide sequence ID" value="XM_064877705.1"/>
</dbReference>
<gene>
    <name evidence="2" type="ORF">PMZ80_009310</name>
</gene>
<feature type="compositionally biased region" description="Polar residues" evidence="1">
    <location>
        <begin position="168"/>
        <end position="180"/>
    </location>
</feature>
<organism evidence="2 3">
    <name type="scientific">Knufia obscura</name>
    <dbReference type="NCBI Taxonomy" id="1635080"/>
    <lineage>
        <taxon>Eukaryota</taxon>
        <taxon>Fungi</taxon>
        <taxon>Dikarya</taxon>
        <taxon>Ascomycota</taxon>
        <taxon>Pezizomycotina</taxon>
        <taxon>Eurotiomycetes</taxon>
        <taxon>Chaetothyriomycetidae</taxon>
        <taxon>Chaetothyriales</taxon>
        <taxon>Trichomeriaceae</taxon>
        <taxon>Knufia</taxon>
    </lineage>
</organism>
<feature type="region of interest" description="Disordered" evidence="1">
    <location>
        <begin position="168"/>
        <end position="202"/>
    </location>
</feature>
<proteinExistence type="predicted"/>
<protein>
    <submittedName>
        <fullName evidence="2">Uncharacterized protein</fullName>
    </submittedName>
</protein>
<sequence length="275" mass="31406">MYRSDSSRGYQMSRDSSRSDTRRRVGRNSSVESYVRLRPEPQYVPDTDIGYASSTYSRRTRRSSSTTTYASADEGPSLEAMIAQAVRRDREEQRLKVERKVVSASYSEYERHLPQPLYNPVIEEDRHQIPRRMSNSASGYSMRNPSVSSNVDYMAPASRFDSRADLTATSSTYRSGSVRKQSPPSRSLGRGRRRAERSPPQQLQNLVQVQLPMPQRPDARLDTLYVNHQHEHVHQHFHHISPTRSSSGKGPTFVSRGANGRLQFERCSMGKSHAR</sequence>
<comment type="caution">
    <text evidence="2">The sequence shown here is derived from an EMBL/GenBank/DDBJ whole genome shotgun (WGS) entry which is preliminary data.</text>
</comment>
<name>A0ABR0RCH4_9EURO</name>
<reference evidence="2 3" key="1">
    <citation type="journal article" date="2023" name="Res Sq">
        <title>Genomic and morphological characterization of Knufia obscura isolated from the Mars 2020 spacecraft assembly facility.</title>
        <authorList>
            <person name="Chander A.M."/>
            <person name="Teixeira M.M."/>
            <person name="Singh N.K."/>
            <person name="Williams M.P."/>
            <person name="Parker C.W."/>
            <person name="Leo P."/>
            <person name="Stajich J.E."/>
            <person name="Torok T."/>
            <person name="Tighe S."/>
            <person name="Mason C.E."/>
            <person name="Venkateswaran K."/>
        </authorList>
    </citation>
    <scope>NUCLEOTIDE SEQUENCE [LARGE SCALE GENOMIC DNA]</scope>
    <source>
        <strain evidence="2 3">CCFEE 5817</strain>
    </source>
</reference>
<dbReference type="Proteomes" id="UP001334248">
    <property type="component" value="Unassembled WGS sequence"/>
</dbReference>
<dbReference type="GeneID" id="90002759"/>
<accession>A0ABR0RCH4</accession>
<evidence type="ECO:0000256" key="1">
    <source>
        <dbReference type="SAM" id="MobiDB-lite"/>
    </source>
</evidence>
<evidence type="ECO:0000313" key="2">
    <source>
        <dbReference type="EMBL" id="KAK5938340.1"/>
    </source>
</evidence>
<evidence type="ECO:0000313" key="3">
    <source>
        <dbReference type="Proteomes" id="UP001334248"/>
    </source>
</evidence>
<keyword evidence="3" id="KW-1185">Reference proteome</keyword>
<feature type="region of interest" description="Disordered" evidence="1">
    <location>
        <begin position="1"/>
        <end position="75"/>
    </location>
</feature>